<gene>
    <name evidence="3" type="ORF">COS99_06195</name>
</gene>
<evidence type="ECO:0000256" key="2">
    <source>
        <dbReference type="SAM" id="Phobius"/>
    </source>
</evidence>
<dbReference type="Proteomes" id="UP000230052">
    <property type="component" value="Unassembled WGS sequence"/>
</dbReference>
<feature type="region of interest" description="Disordered" evidence="1">
    <location>
        <begin position="176"/>
        <end position="202"/>
    </location>
</feature>
<sequence>MKILEGFAIIFYTIVCLALGFALVVLAFNTLPIESVENMLGTIYTNPNTRFMMGGIGIGVILIGLVIAQITSGKIQRERTIAFENPDGPVVISLSAVEDLIKRIVHQIPEIKDLKPSVAATKKGVNVVNRVILFSGANIPEVTEKMQSMIKLKVQEMLGIEEPVIVKVHVTKISAQTKQQEKRRDDKENMPQVFKGIEYGTD</sequence>
<keyword evidence="2" id="KW-0472">Membrane</keyword>
<proteinExistence type="predicted"/>
<evidence type="ECO:0000256" key="1">
    <source>
        <dbReference type="SAM" id="MobiDB-lite"/>
    </source>
</evidence>
<evidence type="ECO:0000313" key="4">
    <source>
        <dbReference type="Proteomes" id="UP000230052"/>
    </source>
</evidence>
<organism evidence="3 4">
    <name type="scientific">Candidatus Aquitaenariimonas noxiae</name>
    <dbReference type="NCBI Taxonomy" id="1974741"/>
    <lineage>
        <taxon>Bacteria</taxon>
        <taxon>Pseudomonadati</taxon>
        <taxon>Candidatus Omnitrophota</taxon>
        <taxon>Candidatus Aquitaenariimonas</taxon>
    </lineage>
</organism>
<accession>A0A2J0KZP6</accession>
<evidence type="ECO:0000313" key="3">
    <source>
        <dbReference type="EMBL" id="PIU41283.1"/>
    </source>
</evidence>
<feature type="transmembrane region" description="Helical" evidence="2">
    <location>
        <begin position="51"/>
        <end position="70"/>
    </location>
</feature>
<dbReference type="AlphaFoldDB" id="A0A2J0KZP6"/>
<dbReference type="EMBL" id="PEWV01000062">
    <property type="protein sequence ID" value="PIU41283.1"/>
    <property type="molecule type" value="Genomic_DNA"/>
</dbReference>
<comment type="caution">
    <text evidence="3">The sequence shown here is derived from an EMBL/GenBank/DDBJ whole genome shotgun (WGS) entry which is preliminary data.</text>
</comment>
<keyword evidence="2" id="KW-0812">Transmembrane</keyword>
<feature type="compositionally biased region" description="Basic and acidic residues" evidence="1">
    <location>
        <begin position="179"/>
        <end position="189"/>
    </location>
</feature>
<protein>
    <recommendedName>
        <fullName evidence="5">Alkaline shock response membrane anchor protein AmaP</fullName>
    </recommendedName>
</protein>
<evidence type="ECO:0008006" key="5">
    <source>
        <dbReference type="Google" id="ProtNLM"/>
    </source>
</evidence>
<dbReference type="NCBIfam" id="NF033218">
    <property type="entry name" value="anchor_AmaP"/>
    <property type="match status" value="1"/>
</dbReference>
<feature type="transmembrane region" description="Helical" evidence="2">
    <location>
        <begin position="7"/>
        <end position="31"/>
    </location>
</feature>
<keyword evidence="2" id="KW-1133">Transmembrane helix</keyword>
<reference evidence="3 4" key="1">
    <citation type="submission" date="2017-09" db="EMBL/GenBank/DDBJ databases">
        <title>Depth-based differentiation of microbial function through sediment-hosted aquifers and enrichment of novel symbionts in the deep terrestrial subsurface.</title>
        <authorList>
            <person name="Probst A.J."/>
            <person name="Ladd B."/>
            <person name="Jarett J.K."/>
            <person name="Geller-Mcgrath D.E."/>
            <person name="Sieber C.M."/>
            <person name="Emerson J.B."/>
            <person name="Anantharaman K."/>
            <person name="Thomas B.C."/>
            <person name="Malmstrom R."/>
            <person name="Stieglmeier M."/>
            <person name="Klingl A."/>
            <person name="Woyke T."/>
            <person name="Ryan C.M."/>
            <person name="Banfield J.F."/>
        </authorList>
    </citation>
    <scope>NUCLEOTIDE SEQUENCE [LARGE SCALE GENOMIC DNA]</scope>
    <source>
        <strain evidence="3">CG07_land_8_20_14_0_80_42_15</strain>
    </source>
</reference>
<name>A0A2J0KZP6_9BACT</name>